<name>A0A161VNU2_9PEZI</name>
<evidence type="ECO:0000256" key="2">
    <source>
        <dbReference type="ARBA" id="ARBA00022857"/>
    </source>
</evidence>
<comment type="caution">
    <text evidence="4">The sequence shown here is derived from an EMBL/GenBank/DDBJ whole genome shotgun (WGS) entry which is preliminary data.</text>
</comment>
<proteinExistence type="inferred from homology"/>
<keyword evidence="2" id="KW-0521">NADP</keyword>
<organism evidence="4 5">
    <name type="scientific">Colletotrichum tofieldiae</name>
    <dbReference type="NCBI Taxonomy" id="708197"/>
    <lineage>
        <taxon>Eukaryota</taxon>
        <taxon>Fungi</taxon>
        <taxon>Dikarya</taxon>
        <taxon>Ascomycota</taxon>
        <taxon>Pezizomycotina</taxon>
        <taxon>Sordariomycetes</taxon>
        <taxon>Hypocreomycetidae</taxon>
        <taxon>Glomerellales</taxon>
        <taxon>Glomerellaceae</taxon>
        <taxon>Colletotrichum</taxon>
        <taxon>Colletotrichum spaethianum species complex</taxon>
    </lineage>
</organism>
<evidence type="ECO:0000256" key="1">
    <source>
        <dbReference type="ARBA" id="ARBA00006328"/>
    </source>
</evidence>
<dbReference type="SUPFAM" id="SSF51735">
    <property type="entry name" value="NAD(P)-binding Rossmann-fold domains"/>
    <property type="match status" value="1"/>
</dbReference>
<dbReference type="EMBL" id="LFIV01000001">
    <property type="protein sequence ID" value="KZL78764.1"/>
    <property type="molecule type" value="Genomic_DNA"/>
</dbReference>
<protein>
    <submittedName>
        <fullName evidence="4">NmrA-like family protein</fullName>
    </submittedName>
</protein>
<dbReference type="Pfam" id="PF05368">
    <property type="entry name" value="NmrA"/>
    <property type="match status" value="1"/>
</dbReference>
<keyword evidence="5" id="KW-1185">Reference proteome</keyword>
<dbReference type="InterPro" id="IPR008030">
    <property type="entry name" value="NmrA-like"/>
</dbReference>
<feature type="domain" description="NmrA-like" evidence="3">
    <location>
        <begin position="3"/>
        <end position="269"/>
    </location>
</feature>
<dbReference type="PANTHER" id="PTHR42748">
    <property type="entry name" value="NITROGEN METABOLITE REPRESSION PROTEIN NMRA FAMILY MEMBER"/>
    <property type="match status" value="1"/>
</dbReference>
<dbReference type="PANTHER" id="PTHR42748:SF14">
    <property type="entry name" value="SNOAL-LIKE DOMAIN-CONTAINING PROTEIN"/>
    <property type="match status" value="1"/>
</dbReference>
<evidence type="ECO:0000313" key="4">
    <source>
        <dbReference type="EMBL" id="KZL78764.1"/>
    </source>
</evidence>
<dbReference type="Gene3D" id="3.40.50.720">
    <property type="entry name" value="NAD(P)-binding Rossmann-like Domain"/>
    <property type="match status" value="1"/>
</dbReference>
<evidence type="ECO:0000313" key="5">
    <source>
        <dbReference type="Proteomes" id="UP000076552"/>
    </source>
</evidence>
<dbReference type="InterPro" id="IPR051164">
    <property type="entry name" value="NmrA-like_oxidored"/>
</dbReference>
<dbReference type="AlphaFoldDB" id="A0A161VNU2"/>
<comment type="similarity">
    <text evidence="1">Belongs to the NmrA-type oxidoreductase family.</text>
</comment>
<evidence type="ECO:0000259" key="3">
    <source>
        <dbReference type="Pfam" id="PF05368"/>
    </source>
</evidence>
<dbReference type="GO" id="GO:0005634">
    <property type="term" value="C:nucleus"/>
    <property type="evidence" value="ECO:0007669"/>
    <property type="project" value="TreeGrafter"/>
</dbReference>
<dbReference type="InterPro" id="IPR036291">
    <property type="entry name" value="NAD(P)-bd_dom_sf"/>
</dbReference>
<gene>
    <name evidence="4" type="ORF">CT0861_08924</name>
</gene>
<reference evidence="4 5" key="1">
    <citation type="submission" date="2015-06" db="EMBL/GenBank/DDBJ databases">
        <title>Survival trade-offs in plant roots during colonization by closely related pathogenic and mutualistic fungi.</title>
        <authorList>
            <person name="Hacquard S."/>
            <person name="Kracher B."/>
            <person name="Hiruma K."/>
            <person name="Weinman A."/>
            <person name="Muench P."/>
            <person name="Garrido Oter R."/>
            <person name="Ver Loren van Themaat E."/>
            <person name="Dallerey J.-F."/>
            <person name="Damm U."/>
            <person name="Henrissat B."/>
            <person name="Lespinet O."/>
            <person name="Thon M."/>
            <person name="Kemen E."/>
            <person name="McHardy A.C."/>
            <person name="Schulze-Lefert P."/>
            <person name="O'Connell R.J."/>
        </authorList>
    </citation>
    <scope>NUCLEOTIDE SEQUENCE [LARGE SCALE GENOMIC DNA]</scope>
    <source>
        <strain evidence="4 5">0861</strain>
    </source>
</reference>
<dbReference type="OrthoDB" id="300709at2759"/>
<dbReference type="Gene3D" id="3.90.25.10">
    <property type="entry name" value="UDP-galactose 4-epimerase, domain 1"/>
    <property type="match status" value="1"/>
</dbReference>
<sequence>MSSRTIAVIGGTGAQGIPVVRDLVKSGSYKVRALTRDPNSKRFKELQAYGPPGAVEPVVGTFASETSLRELFRGVWGAFVNIDGFNCGEKTEIYWSIRAWELAIEEGVKFYVYSSLAYAYKISGFRPEYRGGHYDAKGRVGQWILSQNDEIREKHGMSSALFSTAPYMEMAIHANTPMPPTVEDGVVTWRVPLGDGAVPHVALDDCGYYVKWLFDNHERAHGMDLDVAIDHITYTELAAAFEKVTGKPARYIDVSFDDYFATTLAADYPVAYNADPNDPATMTYRQNFSGWWMLWRHSANNSGVIKKDYALLDKVHPNRIKSVEEWFRREDQLGRERGLGSLWERVQKENIGNVLKLHDDGVKGLL</sequence>
<dbReference type="Proteomes" id="UP000076552">
    <property type="component" value="Unassembled WGS sequence"/>
</dbReference>
<accession>A0A161VNU2</accession>
<dbReference type="STRING" id="708197.A0A161VNU2"/>